<sequence>MRQIKFFAVASILTVIQASASDNNLDQNERSPKESWFSNEIENIERNVNDPVREVVPLQDGYNDTPRAFKPWEYTSDLPRDSNNIEMESHEWQYRSKINKFPTNTKIVKIFNRRGFLAINKYGEVYANGSLDAPEIKFKALLYSLQKNTYKVRLLNVKYSKYIAISCKTGKVYSTPKEQNLETILIYLPNAANGDTFQSEKCSQGSSSFWYLGIKKTGGKIKNARVASAQDKGTKFLLITV</sequence>
<keyword evidence="3" id="KW-1185">Reference proteome</keyword>
<dbReference type="InterPro" id="IPR002209">
    <property type="entry name" value="Fibroblast_GF_fam"/>
</dbReference>
<dbReference type="GO" id="GO:0008083">
    <property type="term" value="F:growth factor activity"/>
    <property type="evidence" value="ECO:0007669"/>
    <property type="project" value="InterPro"/>
</dbReference>
<dbReference type="InterPro" id="IPR008996">
    <property type="entry name" value="IL1/FGF"/>
</dbReference>
<evidence type="ECO:0000313" key="3">
    <source>
        <dbReference type="Proteomes" id="UP001152795"/>
    </source>
</evidence>
<dbReference type="OrthoDB" id="5987799at2759"/>
<dbReference type="AlphaFoldDB" id="A0A7D9DVQ3"/>
<dbReference type="SUPFAM" id="SSF50353">
    <property type="entry name" value="Cytokine"/>
    <property type="match status" value="1"/>
</dbReference>
<comment type="similarity">
    <text evidence="1">Belongs to the heparin-binding growth factors family.</text>
</comment>
<dbReference type="Gene3D" id="2.80.10.50">
    <property type="match status" value="1"/>
</dbReference>
<accession>A0A7D9DVQ3</accession>
<reference evidence="2" key="1">
    <citation type="submission" date="2020-04" db="EMBL/GenBank/DDBJ databases">
        <authorList>
            <person name="Alioto T."/>
            <person name="Alioto T."/>
            <person name="Gomez Garrido J."/>
        </authorList>
    </citation>
    <scope>NUCLEOTIDE SEQUENCE</scope>
    <source>
        <strain evidence="2">A484AB</strain>
    </source>
</reference>
<dbReference type="CDD" id="cd00058">
    <property type="entry name" value="beta-trefoil_FGF"/>
    <property type="match status" value="1"/>
</dbReference>
<evidence type="ECO:0000313" key="2">
    <source>
        <dbReference type="EMBL" id="CAB3993856.1"/>
    </source>
</evidence>
<evidence type="ECO:0000256" key="1">
    <source>
        <dbReference type="ARBA" id="ARBA00007936"/>
    </source>
</evidence>
<comment type="caution">
    <text evidence="2">The sequence shown here is derived from an EMBL/GenBank/DDBJ whole genome shotgun (WGS) entry which is preliminary data.</text>
</comment>
<dbReference type="EMBL" id="CACRXK020002340">
    <property type="protein sequence ID" value="CAB3993856.1"/>
    <property type="molecule type" value="Genomic_DNA"/>
</dbReference>
<proteinExistence type="inferred from homology"/>
<dbReference type="InterPro" id="IPR056378">
    <property type="entry name" value="Let-756-like_FGF"/>
</dbReference>
<organism evidence="2 3">
    <name type="scientific">Paramuricea clavata</name>
    <name type="common">Red gorgonian</name>
    <name type="synonym">Violescent sea-whip</name>
    <dbReference type="NCBI Taxonomy" id="317549"/>
    <lineage>
        <taxon>Eukaryota</taxon>
        <taxon>Metazoa</taxon>
        <taxon>Cnidaria</taxon>
        <taxon>Anthozoa</taxon>
        <taxon>Octocorallia</taxon>
        <taxon>Malacalcyonacea</taxon>
        <taxon>Plexauridae</taxon>
        <taxon>Paramuricea</taxon>
    </lineage>
</organism>
<name>A0A7D9DVQ3_PARCT</name>
<dbReference type="Pfam" id="PF00167">
    <property type="entry name" value="FGF"/>
    <property type="match status" value="1"/>
</dbReference>
<protein>
    <submittedName>
        <fullName evidence="2">Fibroblast growth factor 16-like</fullName>
    </submittedName>
</protein>
<gene>
    <name evidence="2" type="ORF">PACLA_8A080244</name>
</gene>
<dbReference type="Proteomes" id="UP001152795">
    <property type="component" value="Unassembled WGS sequence"/>
</dbReference>